<accession>A0A1F5SEE5</accession>
<organism evidence="1 2">
    <name type="scientific">Candidatus Falkowbacteria bacterium RIFOXYA2_FULL_47_19</name>
    <dbReference type="NCBI Taxonomy" id="1797994"/>
    <lineage>
        <taxon>Bacteria</taxon>
        <taxon>Candidatus Falkowiibacteriota</taxon>
    </lineage>
</organism>
<dbReference type="InterPro" id="IPR005590">
    <property type="entry name" value="DUF333"/>
</dbReference>
<dbReference type="Proteomes" id="UP000178367">
    <property type="component" value="Unassembled WGS sequence"/>
</dbReference>
<dbReference type="EMBL" id="MFGB01000023">
    <property type="protein sequence ID" value="OGF25074.1"/>
    <property type="molecule type" value="Genomic_DNA"/>
</dbReference>
<sequence>MGKKSFLTIILAVAAVSGLVIAGVYAYYGRPAEPGRADNESGLIGGQKDEHGCLVAAGYSWCEAREKCLRAWEEPCVPESAEASEADIESIRQAFIAKYGKSAEEIRITIDRFDGDHARGGVKFAMEGGFGPGGIFFAYEENGVWQIAFDGNGLYDCAEIARFGFPAEMTPDCAERESGAQDRVELPNPASAHCVSEGGETQIRTDADGGQYGVCKFTDGSECDEWAFFRGECKKGN</sequence>
<gene>
    <name evidence="1" type="ORF">A2227_07030</name>
</gene>
<dbReference type="PANTHER" id="PTHR38008:SF2">
    <property type="entry name" value="HEMOLYSIN"/>
    <property type="match status" value="1"/>
</dbReference>
<proteinExistence type="predicted"/>
<evidence type="ECO:0008006" key="3">
    <source>
        <dbReference type="Google" id="ProtNLM"/>
    </source>
</evidence>
<reference evidence="1 2" key="1">
    <citation type="journal article" date="2016" name="Nat. Commun.">
        <title>Thousands of microbial genomes shed light on interconnected biogeochemical processes in an aquifer system.</title>
        <authorList>
            <person name="Anantharaman K."/>
            <person name="Brown C.T."/>
            <person name="Hug L.A."/>
            <person name="Sharon I."/>
            <person name="Castelle C.J."/>
            <person name="Probst A.J."/>
            <person name="Thomas B.C."/>
            <person name="Singh A."/>
            <person name="Wilkins M.J."/>
            <person name="Karaoz U."/>
            <person name="Brodie E.L."/>
            <person name="Williams K.H."/>
            <person name="Hubbard S.S."/>
            <person name="Banfield J.F."/>
        </authorList>
    </citation>
    <scope>NUCLEOTIDE SEQUENCE [LARGE SCALE GENOMIC DNA]</scope>
</reference>
<comment type="caution">
    <text evidence="1">The sequence shown here is derived from an EMBL/GenBank/DDBJ whole genome shotgun (WGS) entry which is preliminary data.</text>
</comment>
<evidence type="ECO:0000313" key="1">
    <source>
        <dbReference type="EMBL" id="OGF25074.1"/>
    </source>
</evidence>
<name>A0A1F5SEE5_9BACT</name>
<dbReference type="AlphaFoldDB" id="A0A1F5SEE5"/>
<dbReference type="Pfam" id="PF03891">
    <property type="entry name" value="DUF333"/>
    <property type="match status" value="1"/>
</dbReference>
<evidence type="ECO:0000313" key="2">
    <source>
        <dbReference type="Proteomes" id="UP000178367"/>
    </source>
</evidence>
<dbReference type="PANTHER" id="PTHR38008">
    <property type="entry name" value="HEMOLYSIN-RELATED"/>
    <property type="match status" value="1"/>
</dbReference>
<protein>
    <recommendedName>
        <fullName evidence="3">DUF333 domain-containing protein</fullName>
    </recommendedName>
</protein>